<protein>
    <submittedName>
        <fullName evidence="2">Uncharacterized protein</fullName>
    </submittedName>
</protein>
<reference evidence="2 3" key="1">
    <citation type="submission" date="2019-05" db="EMBL/GenBank/DDBJ databases">
        <title>Emergence of the Ug99 lineage of the wheat stem rust pathogen through somatic hybridization.</title>
        <authorList>
            <person name="Li F."/>
            <person name="Upadhyaya N.M."/>
            <person name="Sperschneider J."/>
            <person name="Matny O."/>
            <person name="Nguyen-Phuc H."/>
            <person name="Mago R."/>
            <person name="Raley C."/>
            <person name="Miller M.E."/>
            <person name="Silverstein K.A.T."/>
            <person name="Henningsen E."/>
            <person name="Hirsch C.D."/>
            <person name="Visser B."/>
            <person name="Pretorius Z.A."/>
            <person name="Steffenson B.J."/>
            <person name="Schwessinger B."/>
            <person name="Dodds P.N."/>
            <person name="Figueroa M."/>
        </authorList>
    </citation>
    <scope>NUCLEOTIDE SEQUENCE [LARGE SCALE GENOMIC DNA]</scope>
    <source>
        <strain evidence="2">21-0</strain>
    </source>
</reference>
<organism evidence="2 3">
    <name type="scientific">Puccinia graminis f. sp. tritici</name>
    <dbReference type="NCBI Taxonomy" id="56615"/>
    <lineage>
        <taxon>Eukaryota</taxon>
        <taxon>Fungi</taxon>
        <taxon>Dikarya</taxon>
        <taxon>Basidiomycota</taxon>
        <taxon>Pucciniomycotina</taxon>
        <taxon>Pucciniomycetes</taxon>
        <taxon>Pucciniales</taxon>
        <taxon>Pucciniaceae</taxon>
        <taxon>Puccinia</taxon>
    </lineage>
</organism>
<accession>A0A5B0QPS2</accession>
<dbReference type="EMBL" id="VSWC01000014">
    <property type="protein sequence ID" value="KAA1115149.1"/>
    <property type="molecule type" value="Genomic_DNA"/>
</dbReference>
<comment type="caution">
    <text evidence="2">The sequence shown here is derived from an EMBL/GenBank/DDBJ whole genome shotgun (WGS) entry which is preliminary data.</text>
</comment>
<feature type="region of interest" description="Disordered" evidence="1">
    <location>
        <begin position="41"/>
        <end position="81"/>
    </location>
</feature>
<evidence type="ECO:0000313" key="2">
    <source>
        <dbReference type="EMBL" id="KAA1115149.1"/>
    </source>
</evidence>
<name>A0A5B0QPS2_PUCGR</name>
<sequence>MHHNLRHDDDMKNRSRRRLMTLLASPSKRGLIMAICVDSGHERRPGLGDSICLESRPGNHYEQQSPDRTVADYSTSDSIAH</sequence>
<keyword evidence="3" id="KW-1185">Reference proteome</keyword>
<dbReference type="AlphaFoldDB" id="A0A5B0QPS2"/>
<gene>
    <name evidence="2" type="ORF">PGT21_032482</name>
</gene>
<evidence type="ECO:0000313" key="3">
    <source>
        <dbReference type="Proteomes" id="UP000324748"/>
    </source>
</evidence>
<dbReference type="Proteomes" id="UP000324748">
    <property type="component" value="Unassembled WGS sequence"/>
</dbReference>
<evidence type="ECO:0000256" key="1">
    <source>
        <dbReference type="SAM" id="MobiDB-lite"/>
    </source>
</evidence>
<proteinExistence type="predicted"/>
<feature type="compositionally biased region" description="Polar residues" evidence="1">
    <location>
        <begin position="61"/>
        <end position="81"/>
    </location>
</feature>